<feature type="compositionally biased region" description="Low complexity" evidence="1">
    <location>
        <begin position="230"/>
        <end position="265"/>
    </location>
</feature>
<accession>A0A058ZBT8</accession>
<feature type="compositionally biased region" description="Low complexity" evidence="1">
    <location>
        <begin position="155"/>
        <end position="165"/>
    </location>
</feature>
<keyword evidence="3" id="KW-1185">Reference proteome</keyword>
<feature type="compositionally biased region" description="Basic and acidic residues" evidence="1">
    <location>
        <begin position="272"/>
        <end position="283"/>
    </location>
</feature>
<sequence>MESSLDHACNFSSRLFLDQLRYEYGSNLLPPALSGQAPFLGSPQPSCSFHGVHLPDLYSFALWDSLSGGSASVTSPLPAAMAVGMLPVPDHVSLDHIMLLGALRLQASGQPVLATRAGAEVAGVAGDVEILSPVGAGQPPHTVRPDGRPAQAAFGSGSTGDSTGSRLGGQGSSSAATVVPVREPGVPLVGPATAQALGQWHFPDRYPGPAADFPYSDFVLASGRRSSRSAAEAAAARQRSAAARQRSAAATGADATDGTGAPAAADVDDPEEAPRPPEPEHRPGGVQPDARAAWDGRVSNRPPIRPAGRPARPSSPPPGSLPRLAAGPARRTPAPSMSCPSCRSTKRRTTFHGPAPR</sequence>
<dbReference type="RefSeq" id="XP_009493437.1">
    <property type="nucleotide sequence ID" value="XM_009495162.1"/>
</dbReference>
<feature type="region of interest" description="Disordered" evidence="1">
    <location>
        <begin position="132"/>
        <end position="176"/>
    </location>
</feature>
<dbReference type="Proteomes" id="UP000030693">
    <property type="component" value="Unassembled WGS sequence"/>
</dbReference>
<dbReference type="EMBL" id="KB932202">
    <property type="protein sequence ID" value="KCV71859.1"/>
    <property type="molecule type" value="Genomic_DNA"/>
</dbReference>
<evidence type="ECO:0000256" key="1">
    <source>
        <dbReference type="SAM" id="MobiDB-lite"/>
    </source>
</evidence>
<evidence type="ECO:0000313" key="3">
    <source>
        <dbReference type="Proteomes" id="UP000030693"/>
    </source>
</evidence>
<dbReference type="GeneID" id="20525997"/>
<evidence type="ECO:0000313" key="2">
    <source>
        <dbReference type="EMBL" id="KCV71859.1"/>
    </source>
</evidence>
<reference evidence="2" key="1">
    <citation type="submission" date="2013-04" db="EMBL/GenBank/DDBJ databases">
        <title>The Genome Sequence of Fonticula alba ATCC 38817.</title>
        <authorList>
            <consortium name="The Broad Institute Genomics Platform"/>
            <person name="Russ C."/>
            <person name="Cuomo C."/>
            <person name="Burger G."/>
            <person name="Gray M.W."/>
            <person name="Holland P.W.H."/>
            <person name="King N."/>
            <person name="Lang F.B.F."/>
            <person name="Roger A.J."/>
            <person name="Ruiz-Trillo I."/>
            <person name="Brown M."/>
            <person name="Walker B."/>
            <person name="Young S."/>
            <person name="Zeng Q."/>
            <person name="Gargeya S."/>
            <person name="Fitzgerald M."/>
            <person name="Haas B."/>
            <person name="Abouelleil A."/>
            <person name="Allen A.W."/>
            <person name="Alvarado L."/>
            <person name="Arachchi H.M."/>
            <person name="Berlin A.M."/>
            <person name="Chapman S.B."/>
            <person name="Gainer-Dewar J."/>
            <person name="Goldberg J."/>
            <person name="Griggs A."/>
            <person name="Gujja S."/>
            <person name="Hansen M."/>
            <person name="Howarth C."/>
            <person name="Imamovic A."/>
            <person name="Ireland A."/>
            <person name="Larimer J."/>
            <person name="McCowan C."/>
            <person name="Murphy C."/>
            <person name="Pearson M."/>
            <person name="Poon T.W."/>
            <person name="Priest M."/>
            <person name="Roberts A."/>
            <person name="Saif S."/>
            <person name="Shea T."/>
            <person name="Sisk P."/>
            <person name="Sykes S."/>
            <person name="Wortman J."/>
            <person name="Nusbaum C."/>
            <person name="Birren B."/>
        </authorList>
    </citation>
    <scope>NUCLEOTIDE SEQUENCE [LARGE SCALE GENOMIC DNA]</scope>
    <source>
        <strain evidence="2">ATCC 38817</strain>
    </source>
</reference>
<feature type="region of interest" description="Disordered" evidence="1">
    <location>
        <begin position="230"/>
        <end position="357"/>
    </location>
</feature>
<gene>
    <name evidence="2" type="ORF">H696_01272</name>
</gene>
<protein>
    <submittedName>
        <fullName evidence="2">Uncharacterized protein</fullName>
    </submittedName>
</protein>
<dbReference type="AlphaFoldDB" id="A0A058ZBT8"/>
<organism evidence="2">
    <name type="scientific">Fonticula alba</name>
    <name type="common">Slime mold</name>
    <dbReference type="NCBI Taxonomy" id="691883"/>
    <lineage>
        <taxon>Eukaryota</taxon>
        <taxon>Rotosphaerida</taxon>
        <taxon>Fonticulaceae</taxon>
        <taxon>Fonticula</taxon>
    </lineage>
</organism>
<proteinExistence type="predicted"/>
<name>A0A058ZBT8_FONAL</name>